<feature type="region of interest" description="Disordered" evidence="4">
    <location>
        <begin position="893"/>
        <end position="922"/>
    </location>
</feature>
<feature type="region of interest" description="Disordered" evidence="4">
    <location>
        <begin position="1"/>
        <end position="66"/>
    </location>
</feature>
<organism evidence="6 7">
    <name type="scientific">Ustilago bromivora</name>
    <dbReference type="NCBI Taxonomy" id="307758"/>
    <lineage>
        <taxon>Eukaryota</taxon>
        <taxon>Fungi</taxon>
        <taxon>Dikarya</taxon>
        <taxon>Basidiomycota</taxon>
        <taxon>Ustilaginomycotina</taxon>
        <taxon>Ustilaginomycetes</taxon>
        <taxon>Ustilaginales</taxon>
        <taxon>Ustilaginaceae</taxon>
        <taxon>Ustilago</taxon>
    </lineage>
</organism>
<dbReference type="InterPro" id="IPR018731">
    <property type="entry name" value="Atg13_N"/>
</dbReference>
<dbReference type="PANTHER" id="PTHR13430">
    <property type="match status" value="1"/>
</dbReference>
<dbReference type="GO" id="GO:0000423">
    <property type="term" value="P:mitophagy"/>
    <property type="evidence" value="ECO:0007669"/>
    <property type="project" value="TreeGrafter"/>
</dbReference>
<dbReference type="GO" id="GO:0034727">
    <property type="term" value="P:piecemeal microautophagy of the nucleus"/>
    <property type="evidence" value="ECO:0007669"/>
    <property type="project" value="TreeGrafter"/>
</dbReference>
<dbReference type="InterPro" id="IPR036570">
    <property type="entry name" value="HORMA_dom_sf"/>
</dbReference>
<feature type="region of interest" description="Disordered" evidence="4">
    <location>
        <begin position="436"/>
        <end position="470"/>
    </location>
</feature>
<evidence type="ECO:0000259" key="5">
    <source>
        <dbReference type="Pfam" id="PF10033"/>
    </source>
</evidence>
<comment type="similarity">
    <text evidence="1 3">Belongs to the ATG13 family. Fungi subfamily.</text>
</comment>
<name>A0A8H8QIQ0_9BASI</name>
<evidence type="ECO:0000313" key="7">
    <source>
        <dbReference type="Proteomes" id="UP000658997"/>
    </source>
</evidence>
<dbReference type="PANTHER" id="PTHR13430:SF4">
    <property type="entry name" value="AUTOPHAGY-RELATED PROTEIN 13"/>
    <property type="match status" value="1"/>
</dbReference>
<feature type="compositionally biased region" description="Polar residues" evidence="4">
    <location>
        <begin position="743"/>
        <end position="766"/>
    </location>
</feature>
<feature type="compositionally biased region" description="Polar residues" evidence="4">
    <location>
        <begin position="903"/>
        <end position="917"/>
    </location>
</feature>
<feature type="region of interest" description="Disordered" evidence="4">
    <location>
        <begin position="823"/>
        <end position="850"/>
    </location>
</feature>
<keyword evidence="7" id="KW-1185">Reference proteome</keyword>
<feature type="compositionally biased region" description="Low complexity" evidence="4">
    <location>
        <begin position="691"/>
        <end position="709"/>
    </location>
</feature>
<feature type="compositionally biased region" description="Polar residues" evidence="4">
    <location>
        <begin position="200"/>
        <end position="213"/>
    </location>
</feature>
<proteinExistence type="inferred from homology"/>
<feature type="compositionally biased region" description="Low complexity" evidence="4">
    <location>
        <begin position="1032"/>
        <end position="1046"/>
    </location>
</feature>
<comment type="caution">
    <text evidence="6">The sequence shown here is derived from an EMBL/GenBank/DDBJ whole genome shotgun (WGS) entry which is preliminary data.</text>
</comment>
<sequence>MQSQHDNAQQRRSSTAHSHQPTSSSSIAPPPDPSQAFDPQQQQPRHQEQQNEAQASMQRRPSQTAASQLTKLDGVIYHFYTTTANLIIQSRLAHLRPLLLATPPFDASPTEQRPTSAAGSSSQTKLSRWFGLHIPDSDLFKEELRFWRSVTSLMGIDSLDDESLSRLSEVPDLLVDVLLDLSTVSERHEILILTKPSPPGSTRFSQSHASSSRICIDGRRPGEPASSPSSPRPQRIVLERWRLCFQSTQPSDPPDLSTFYKRSVVHFRALFTLLCSLPANHLSAKIEALKASADDRSKISHPSHPSLAAREDMGSYDAEMTVGCRLDMASPEAEQKQSALPDEVSVSHALPAEGDLSFFKHNEADPINDGQYTSHGHYATRTLPSIATPVGYLELSVTYRKLTGFSIEDAESLRNANDIKVDLDEDYFRTTHPAERIPSELSKPPTISAASPPGTEVQPALEDRTTQPTKSLIPAPVQQRIGGISAARPATLAAQRYSPDVTPASTEAMLSQSPASTSVFSTSASGRHSAGLSSFRRASSTKSNVSLMSPAATSAAPSSPALAAALSAEPAFAVPSSVRRPSTSERRLRTLSGLSSGQPSPPVSPAAATLELPEAGTNAPRSASGAFSTGATGPSITTRTTSGFSGSMAGNMGPPSSQPRPSVSFSSSSPSPLAQQMSMQGSRSAGGQGLAPSASQSVSSSFRSVPGSGLRSSMSGTGVLATPSLRSVFQNYVPRSQNVSTASIARTPPTSTSVFAQGSYSPSNLGTGPRNSSVRRNSSTSDAGSGFAFATSITASSAAAKPQLIKRYSTNFSYRQNRERSGIYGSSLGSEGSGSVGAGAEPSSYPRFGGGGSLSSAYGRSWVSRMEQRQGLGTGGAFARTSSLDDATAAATASSASRLRSNPGASVSQTGGLTPSPRSHDEDMDDLVRLLETRPAFGASSMGKLTSSRNERRNAPGLSSTPEERGGAGGRAGPASDALTESVQSNPGQDRPSSLSGSGLRSGAVLRTANPMSRSQLDELLSRMAESVGILGSKETSSSASGETSSDVAASNDARHRASPSTGPASSRPLASQNDQSSQPLTAAQIAATLGKGRGSAGKEADLVTDTPISRVLNPGTISRTVSGDAGLRSRSAVPQQVRAYGTSTMRAASASGLAADQGSRLSLDPAEVTSTQSVVPNAVDSNQMPEYEAEGDLMFRVDGQADYDPEDELPGEMEMVADEVTSTGTAVRPADAVTSTFGGGLEGGMGATLPVGAQREGRTHDWHAADRWERERALEAERRRADAEMSRNFGQEVGASTRGRGSHSPWRTTTHSPAQKHQAAAAAVPMSLQSQSTAGAVGFRSSSTRPLTGTANRLVGPTFKDIKAKNAQFAATARENAGKPRIRTPKNSSTEDAGGTEDSFEAREAKKRKGRQIVKPAKKDRLASMTSGGRLRNNKVALGLIVFVVIGGVVEQRTTMRAKRAGTGQSFARHLAEVVARFAGYRPDASSN</sequence>
<dbReference type="InterPro" id="IPR040182">
    <property type="entry name" value="ATG13"/>
</dbReference>
<reference evidence="6" key="1">
    <citation type="submission" date="2018-08" db="EMBL/GenBank/DDBJ databases">
        <authorList>
            <person name="Guldener U."/>
        </authorList>
    </citation>
    <scope>NUCLEOTIDE SEQUENCE</scope>
    <source>
        <strain evidence="6">UB2</strain>
    </source>
</reference>
<dbReference type="EMBL" id="ULHB01000016">
    <property type="protein sequence ID" value="SYW76216.1"/>
    <property type="molecule type" value="Genomic_DNA"/>
</dbReference>
<protein>
    <recommendedName>
        <fullName evidence="3">Autophagy-related protein 13</fullName>
    </recommendedName>
</protein>
<dbReference type="Gene3D" id="3.30.900.10">
    <property type="entry name" value="HORMA domain"/>
    <property type="match status" value="1"/>
</dbReference>
<dbReference type="GO" id="GO:1990316">
    <property type="term" value="C:Atg1/ULK1 kinase complex"/>
    <property type="evidence" value="ECO:0007669"/>
    <property type="project" value="InterPro"/>
</dbReference>
<keyword evidence="2 3" id="KW-0072">Autophagy</keyword>
<evidence type="ECO:0000256" key="4">
    <source>
        <dbReference type="SAM" id="MobiDB-lite"/>
    </source>
</evidence>
<feature type="compositionally biased region" description="Polar residues" evidence="4">
    <location>
        <begin position="979"/>
        <end position="988"/>
    </location>
</feature>
<accession>A0A8H8QIQ0</accession>
<feature type="region of interest" description="Disordered" evidence="4">
    <location>
        <begin position="572"/>
        <end position="717"/>
    </location>
</feature>
<feature type="region of interest" description="Disordered" evidence="4">
    <location>
        <begin position="934"/>
        <end position="1011"/>
    </location>
</feature>
<feature type="region of interest" description="Disordered" evidence="4">
    <location>
        <begin position="518"/>
        <end position="538"/>
    </location>
</feature>
<dbReference type="GO" id="GO:0034497">
    <property type="term" value="P:protein localization to phagophore assembly site"/>
    <property type="evidence" value="ECO:0007669"/>
    <property type="project" value="TreeGrafter"/>
</dbReference>
<feature type="compositionally biased region" description="Polar residues" evidence="4">
    <location>
        <begin position="1"/>
        <end position="20"/>
    </location>
</feature>
<feature type="region of interest" description="Disordered" evidence="4">
    <location>
        <begin position="1371"/>
        <end position="1414"/>
    </location>
</feature>
<feature type="domain" description="Autophagy-related protein 13 N-terminal" evidence="5">
    <location>
        <begin position="76"/>
        <end position="405"/>
    </location>
</feature>
<feature type="compositionally biased region" description="Polar residues" evidence="4">
    <location>
        <begin position="55"/>
        <end position="66"/>
    </location>
</feature>
<dbReference type="Pfam" id="PF10033">
    <property type="entry name" value="ATG13"/>
    <property type="match status" value="1"/>
</dbReference>
<feature type="region of interest" description="Disordered" evidence="4">
    <location>
        <begin position="1032"/>
        <end position="1080"/>
    </location>
</feature>
<evidence type="ECO:0000313" key="6">
    <source>
        <dbReference type="EMBL" id="SYW76216.1"/>
    </source>
</evidence>
<feature type="compositionally biased region" description="Polar residues" evidence="4">
    <location>
        <begin position="673"/>
        <end position="683"/>
    </location>
</feature>
<feature type="compositionally biased region" description="Low complexity" evidence="4">
    <location>
        <begin position="659"/>
        <end position="672"/>
    </location>
</feature>
<feature type="compositionally biased region" description="Polar residues" evidence="4">
    <location>
        <begin position="1306"/>
        <end position="1316"/>
    </location>
</feature>
<dbReference type="GO" id="GO:0000407">
    <property type="term" value="C:phagophore assembly site"/>
    <property type="evidence" value="ECO:0007669"/>
    <property type="project" value="TreeGrafter"/>
</dbReference>
<dbReference type="GO" id="GO:0005829">
    <property type="term" value="C:cytosol"/>
    <property type="evidence" value="ECO:0007669"/>
    <property type="project" value="TreeGrafter"/>
</dbReference>
<feature type="region of interest" description="Disordered" evidence="4">
    <location>
        <begin position="1280"/>
        <end position="1328"/>
    </location>
</feature>
<feature type="compositionally biased region" description="Polar residues" evidence="4">
    <location>
        <begin position="619"/>
        <end position="645"/>
    </location>
</feature>
<evidence type="ECO:0000256" key="1">
    <source>
        <dbReference type="ARBA" id="ARBA00005246"/>
    </source>
</evidence>
<feature type="compositionally biased region" description="Low complexity" evidence="4">
    <location>
        <begin position="770"/>
        <end position="781"/>
    </location>
</feature>
<gene>
    <name evidence="6" type="ORF">UBRO2_01287</name>
</gene>
<feature type="region of interest" description="Disordered" evidence="4">
    <location>
        <begin position="197"/>
        <end position="232"/>
    </location>
</feature>
<feature type="compositionally biased region" description="Low complexity" evidence="4">
    <location>
        <begin position="991"/>
        <end position="1007"/>
    </location>
</feature>
<dbReference type="Proteomes" id="UP000658997">
    <property type="component" value="Unassembled WGS sequence"/>
</dbReference>
<feature type="compositionally biased region" description="Polar residues" evidence="4">
    <location>
        <begin position="1059"/>
        <end position="1080"/>
    </location>
</feature>
<evidence type="ECO:0000256" key="3">
    <source>
        <dbReference type="RuleBase" id="RU361214"/>
    </source>
</evidence>
<feature type="compositionally biased region" description="Low complexity" evidence="4">
    <location>
        <begin position="223"/>
        <end position="232"/>
    </location>
</feature>
<evidence type="ECO:0000256" key="2">
    <source>
        <dbReference type="ARBA" id="ARBA00023006"/>
    </source>
</evidence>
<feature type="region of interest" description="Disordered" evidence="4">
    <location>
        <begin position="743"/>
        <end position="781"/>
    </location>
</feature>
<feature type="compositionally biased region" description="Low complexity" evidence="4">
    <location>
        <begin position="34"/>
        <end position="54"/>
    </location>
</feature>